<comment type="caution">
    <text evidence="2">The sequence shown here is derived from an EMBL/GenBank/DDBJ whole genome shotgun (WGS) entry which is preliminary data.</text>
</comment>
<feature type="transmembrane region" description="Helical" evidence="1">
    <location>
        <begin position="98"/>
        <end position="118"/>
    </location>
</feature>
<evidence type="ECO:0000313" key="3">
    <source>
        <dbReference type="Proteomes" id="UP000321662"/>
    </source>
</evidence>
<dbReference type="Proteomes" id="UP000321662">
    <property type="component" value="Unassembled WGS sequence"/>
</dbReference>
<feature type="transmembrane region" description="Helical" evidence="1">
    <location>
        <begin position="69"/>
        <end position="86"/>
    </location>
</feature>
<feature type="transmembrane region" description="Helical" evidence="1">
    <location>
        <begin position="20"/>
        <end position="39"/>
    </location>
</feature>
<dbReference type="RefSeq" id="WP_146923808.1">
    <property type="nucleotide sequence ID" value="NZ_BJUY01000005.1"/>
</dbReference>
<dbReference type="AlphaFoldDB" id="A0A511AVC4"/>
<name>A0A511AVC4_9LACT</name>
<sequence>MDISLNETEIYRRYADRWSVLILTLAAATFLVSDWAVLYSSLGDFVLAFAVLLIFLLGKFHIQKKQMIVLLTVVTVLALTFILSYLYNDYWFSLRRAILSTVKLIFYSVSLVSLYNYIKQEQLSSTFLKLNNILAIATVVIGIILTILIYLDSLELPHFVWSFTRQDTRSYLYAGNDAIVRTRSVFSEPAHLGHYLNILFFSNVMHKKSQTKKTVLFILAAGILLTLSYSMILIFLISSATVLIARLIKGDFYWSDWYLVPVAILGGLIIYFWEYIDVTIIERTKSILSGEDGSANIRLFGAWTYVERDRLLMGNGIGHTPPITNIYAYILSDFGLIGFIPSIGLTLYMLLNSLPTFIFFVMMNMAKGGYLNPAFWMFLLFVFLYGISKEQNERDLY</sequence>
<protein>
    <submittedName>
        <fullName evidence="2">Uncharacterized protein</fullName>
    </submittedName>
</protein>
<evidence type="ECO:0000313" key="2">
    <source>
        <dbReference type="EMBL" id="GEK91061.1"/>
    </source>
</evidence>
<feature type="transmembrane region" description="Helical" evidence="1">
    <location>
        <begin position="370"/>
        <end position="388"/>
    </location>
</feature>
<dbReference type="OrthoDB" id="2155507at2"/>
<reference evidence="2 3" key="1">
    <citation type="submission" date="2019-07" db="EMBL/GenBank/DDBJ databases">
        <title>Whole genome shotgun sequence of Alkalibacterium kapii NBRC 103247.</title>
        <authorList>
            <person name="Hosoyama A."/>
            <person name="Uohara A."/>
            <person name="Ohji S."/>
            <person name="Ichikawa N."/>
        </authorList>
    </citation>
    <scope>NUCLEOTIDE SEQUENCE [LARGE SCALE GENOMIC DNA]</scope>
    <source>
        <strain evidence="2 3">NBRC 103247</strain>
    </source>
</reference>
<accession>A0A511AVC4</accession>
<keyword evidence="1" id="KW-0812">Transmembrane</keyword>
<dbReference type="EMBL" id="BJUY01000005">
    <property type="protein sequence ID" value="GEK91061.1"/>
    <property type="molecule type" value="Genomic_DNA"/>
</dbReference>
<keyword evidence="1" id="KW-0472">Membrane</keyword>
<feature type="transmembrane region" description="Helical" evidence="1">
    <location>
        <begin position="215"/>
        <end position="245"/>
    </location>
</feature>
<feature type="transmembrane region" description="Helical" evidence="1">
    <location>
        <begin position="130"/>
        <end position="151"/>
    </location>
</feature>
<feature type="transmembrane region" description="Helical" evidence="1">
    <location>
        <begin position="45"/>
        <end position="62"/>
    </location>
</feature>
<keyword evidence="1" id="KW-1133">Transmembrane helix</keyword>
<evidence type="ECO:0000256" key="1">
    <source>
        <dbReference type="SAM" id="Phobius"/>
    </source>
</evidence>
<gene>
    <name evidence="2" type="ORF">AKA01nite_06830</name>
</gene>
<keyword evidence="3" id="KW-1185">Reference proteome</keyword>
<organism evidence="2 3">
    <name type="scientific">Alkalibacterium kapii</name>
    <dbReference type="NCBI Taxonomy" id="426704"/>
    <lineage>
        <taxon>Bacteria</taxon>
        <taxon>Bacillati</taxon>
        <taxon>Bacillota</taxon>
        <taxon>Bacilli</taxon>
        <taxon>Lactobacillales</taxon>
        <taxon>Carnobacteriaceae</taxon>
        <taxon>Alkalibacterium</taxon>
    </lineage>
</organism>
<feature type="transmembrane region" description="Helical" evidence="1">
    <location>
        <begin position="326"/>
        <end position="350"/>
    </location>
</feature>
<proteinExistence type="predicted"/>
<feature type="transmembrane region" description="Helical" evidence="1">
    <location>
        <begin position="257"/>
        <end position="276"/>
    </location>
</feature>